<dbReference type="PANTHER" id="PTHR10924">
    <property type="entry name" value="MAJOR FACILITATOR SUPERFAMILY PROTEIN-RELATED"/>
    <property type="match status" value="1"/>
</dbReference>
<dbReference type="Gene3D" id="1.20.1250.20">
    <property type="entry name" value="MFS general substrate transporter like domains"/>
    <property type="match status" value="1"/>
</dbReference>
<dbReference type="Proteomes" id="UP000261600">
    <property type="component" value="Unplaced"/>
</dbReference>
<feature type="transmembrane region" description="Helical" evidence="7">
    <location>
        <begin position="71"/>
        <end position="91"/>
    </location>
</feature>
<evidence type="ECO:0000313" key="8">
    <source>
        <dbReference type="Ensembl" id="ENSMALP00000007152.1"/>
    </source>
</evidence>
<evidence type="ECO:0000256" key="5">
    <source>
        <dbReference type="ARBA" id="ARBA00022989"/>
    </source>
</evidence>
<dbReference type="GO" id="GO:0097037">
    <property type="term" value="P:heme export"/>
    <property type="evidence" value="ECO:0007669"/>
    <property type="project" value="TreeGrafter"/>
</dbReference>
<keyword evidence="9" id="KW-1185">Reference proteome</keyword>
<feature type="transmembrane region" description="Helical" evidence="7">
    <location>
        <begin position="162"/>
        <end position="182"/>
    </location>
</feature>
<organism evidence="8 9">
    <name type="scientific">Monopterus albus</name>
    <name type="common">Swamp eel</name>
    <dbReference type="NCBI Taxonomy" id="43700"/>
    <lineage>
        <taxon>Eukaryota</taxon>
        <taxon>Metazoa</taxon>
        <taxon>Chordata</taxon>
        <taxon>Craniata</taxon>
        <taxon>Vertebrata</taxon>
        <taxon>Euteleostomi</taxon>
        <taxon>Actinopterygii</taxon>
        <taxon>Neopterygii</taxon>
        <taxon>Teleostei</taxon>
        <taxon>Neoteleostei</taxon>
        <taxon>Acanthomorphata</taxon>
        <taxon>Anabantaria</taxon>
        <taxon>Synbranchiformes</taxon>
        <taxon>Synbranchidae</taxon>
        <taxon>Monopterus</taxon>
    </lineage>
</organism>
<keyword evidence="6 7" id="KW-0472">Membrane</keyword>
<dbReference type="STRING" id="43700.ENSMALP00000007152"/>
<dbReference type="InterPro" id="IPR011701">
    <property type="entry name" value="MFS"/>
</dbReference>
<proteinExistence type="predicted"/>
<dbReference type="GO" id="GO:0015232">
    <property type="term" value="F:heme transmembrane transporter activity"/>
    <property type="evidence" value="ECO:0007669"/>
    <property type="project" value="TreeGrafter"/>
</dbReference>
<dbReference type="PANTHER" id="PTHR10924:SF3">
    <property type="entry name" value="HEME TRANSPORTER FLVCR2"/>
    <property type="match status" value="1"/>
</dbReference>
<reference evidence="8" key="1">
    <citation type="submission" date="2025-08" db="UniProtKB">
        <authorList>
            <consortium name="Ensembl"/>
        </authorList>
    </citation>
    <scope>IDENTIFICATION</scope>
</reference>
<dbReference type="Ensembl" id="ENSMALT00000007299.1">
    <property type="protein sequence ID" value="ENSMALP00000007152.1"/>
    <property type="gene ID" value="ENSMALG00000005090.1"/>
</dbReference>
<dbReference type="InterPro" id="IPR036259">
    <property type="entry name" value="MFS_trans_sf"/>
</dbReference>
<accession>A0A3Q3J262</accession>
<keyword evidence="3" id="KW-1003">Cell membrane</keyword>
<evidence type="ECO:0000256" key="1">
    <source>
        <dbReference type="ARBA" id="ARBA00004651"/>
    </source>
</evidence>
<evidence type="ECO:0000313" key="9">
    <source>
        <dbReference type="Proteomes" id="UP000261600"/>
    </source>
</evidence>
<keyword evidence="5 7" id="KW-1133">Transmembrane helix</keyword>
<evidence type="ECO:0000256" key="3">
    <source>
        <dbReference type="ARBA" id="ARBA00022475"/>
    </source>
</evidence>
<evidence type="ECO:0000256" key="4">
    <source>
        <dbReference type="ARBA" id="ARBA00022692"/>
    </source>
</evidence>
<evidence type="ECO:0000256" key="7">
    <source>
        <dbReference type="SAM" id="Phobius"/>
    </source>
</evidence>
<keyword evidence="4 7" id="KW-0812">Transmembrane</keyword>
<evidence type="ECO:0000256" key="2">
    <source>
        <dbReference type="ARBA" id="ARBA00022448"/>
    </source>
</evidence>
<dbReference type="SUPFAM" id="SSF103473">
    <property type="entry name" value="MFS general substrate transporter"/>
    <property type="match status" value="1"/>
</dbReference>
<evidence type="ECO:0000256" key="6">
    <source>
        <dbReference type="ARBA" id="ARBA00023136"/>
    </source>
</evidence>
<feature type="transmembrane region" description="Helical" evidence="7">
    <location>
        <begin position="138"/>
        <end position="156"/>
    </location>
</feature>
<comment type="subcellular location">
    <subcellularLocation>
        <location evidence="1">Cell membrane</location>
        <topology evidence="1">Multi-pass membrane protein</topology>
    </subcellularLocation>
</comment>
<protein>
    <recommendedName>
        <fullName evidence="10">Major facilitator superfamily (MFS) profile domain-containing protein</fullName>
    </recommendedName>
</protein>
<evidence type="ECO:0008006" key="10">
    <source>
        <dbReference type="Google" id="ProtNLM"/>
    </source>
</evidence>
<dbReference type="GO" id="GO:0020037">
    <property type="term" value="F:heme binding"/>
    <property type="evidence" value="ECO:0007669"/>
    <property type="project" value="TreeGrafter"/>
</dbReference>
<keyword evidence="2" id="KW-0813">Transport</keyword>
<name>A0A3Q3J262_MONAL</name>
<dbReference type="AlphaFoldDB" id="A0A3Q3J262"/>
<dbReference type="InterPro" id="IPR049680">
    <property type="entry name" value="FLVCR1-2_SLC49-like"/>
</dbReference>
<dbReference type="GO" id="GO:0005886">
    <property type="term" value="C:plasma membrane"/>
    <property type="evidence" value="ECO:0007669"/>
    <property type="project" value="UniProtKB-SubCell"/>
</dbReference>
<dbReference type="Pfam" id="PF07690">
    <property type="entry name" value="MFS_1"/>
    <property type="match status" value="1"/>
</dbReference>
<sequence>MSTQDHLPHECMGDLDKAMDNDCSPTKKERFSFFEQKHRLPLGASRDTLEDSVLDTEQQFPVETKLYKRRWVIVFLFTTYATSNAFMWLQYSIVGNIFMRFYDVDSIAIDWLSMIYLLSYITFIVPSMWLQDKWGMRVIMLLASALTCIGAWIKTSTAKPDMFALTFFGQFVCAVATPALAFPSRLASLWFGENEVSTACSIGVMGDQVCLCLPVSLKTS</sequence>
<reference evidence="8" key="2">
    <citation type="submission" date="2025-09" db="UniProtKB">
        <authorList>
            <consortium name="Ensembl"/>
        </authorList>
    </citation>
    <scope>IDENTIFICATION</scope>
</reference>
<feature type="transmembrane region" description="Helical" evidence="7">
    <location>
        <begin position="111"/>
        <end position="131"/>
    </location>
</feature>